<evidence type="ECO:0000256" key="7">
    <source>
        <dbReference type="ARBA" id="ARBA00022692"/>
    </source>
</evidence>
<keyword evidence="10 14" id="KW-0067">ATP-binding</keyword>
<evidence type="ECO:0000259" key="16">
    <source>
        <dbReference type="PROSITE" id="PS50885"/>
    </source>
</evidence>
<dbReference type="InterPro" id="IPR003661">
    <property type="entry name" value="HisK_dim/P_dom"/>
</dbReference>
<keyword evidence="11 14" id="KW-1133">Transmembrane helix</keyword>
<dbReference type="InterPro" id="IPR005467">
    <property type="entry name" value="His_kinase_dom"/>
</dbReference>
<dbReference type="SMART" id="SM00304">
    <property type="entry name" value="HAMP"/>
    <property type="match status" value="1"/>
</dbReference>
<dbReference type="InterPro" id="IPR004358">
    <property type="entry name" value="Sig_transdc_His_kin-like_C"/>
</dbReference>
<dbReference type="InterPro" id="IPR036890">
    <property type="entry name" value="HATPase_C_sf"/>
</dbReference>
<evidence type="ECO:0000256" key="4">
    <source>
        <dbReference type="ARBA" id="ARBA00022519"/>
    </source>
</evidence>
<evidence type="ECO:0000256" key="1">
    <source>
        <dbReference type="ARBA" id="ARBA00000085"/>
    </source>
</evidence>
<dbReference type="SUPFAM" id="SSF55874">
    <property type="entry name" value="ATPase domain of HSP90 chaperone/DNA topoisomerase II/histidine kinase"/>
    <property type="match status" value="1"/>
</dbReference>
<evidence type="ECO:0000259" key="15">
    <source>
        <dbReference type="PROSITE" id="PS50109"/>
    </source>
</evidence>
<evidence type="ECO:0000256" key="5">
    <source>
        <dbReference type="ARBA" id="ARBA00022553"/>
    </source>
</evidence>
<keyword evidence="3 14" id="KW-1003">Cell membrane</keyword>
<evidence type="ECO:0000256" key="2">
    <source>
        <dbReference type="ARBA" id="ARBA00004533"/>
    </source>
</evidence>
<dbReference type="Pfam" id="PF02518">
    <property type="entry name" value="HATPase_c"/>
    <property type="match status" value="1"/>
</dbReference>
<dbReference type="GO" id="GO:0005886">
    <property type="term" value="C:plasma membrane"/>
    <property type="evidence" value="ECO:0007669"/>
    <property type="project" value="UniProtKB-SubCell"/>
</dbReference>
<keyword evidence="12 14" id="KW-0902">Two-component regulatory system</keyword>
<gene>
    <name evidence="17" type="primary">czcS_2</name>
    <name evidence="17" type="ORF">LMG28138_05176</name>
</gene>
<dbReference type="InterPro" id="IPR050428">
    <property type="entry name" value="TCS_sensor_his_kinase"/>
</dbReference>
<keyword evidence="8 14" id="KW-0547">Nucleotide-binding</keyword>
<evidence type="ECO:0000256" key="9">
    <source>
        <dbReference type="ARBA" id="ARBA00022777"/>
    </source>
</evidence>
<evidence type="ECO:0000256" key="10">
    <source>
        <dbReference type="ARBA" id="ARBA00022840"/>
    </source>
</evidence>
<dbReference type="AlphaFoldDB" id="A0A6S7DDG1"/>
<dbReference type="CDD" id="cd00082">
    <property type="entry name" value="HisKA"/>
    <property type="match status" value="1"/>
</dbReference>
<evidence type="ECO:0000256" key="11">
    <source>
        <dbReference type="ARBA" id="ARBA00022989"/>
    </source>
</evidence>
<feature type="domain" description="HAMP" evidence="16">
    <location>
        <begin position="192"/>
        <end position="245"/>
    </location>
</feature>
<dbReference type="Pfam" id="PF00672">
    <property type="entry name" value="HAMP"/>
    <property type="match status" value="1"/>
</dbReference>
<dbReference type="InterPro" id="IPR036097">
    <property type="entry name" value="HisK_dim/P_sf"/>
</dbReference>
<sequence>MKLWRSLSLTTRTTLLFGLVALVVMGVLGMYFYQSARVALELRTDTQLIGRVDHFRRLVDNVYTVSELEQRPLLFETMLGAEEDVLLFRRPGEAPFIHVNPANLPVPTLPVVPFGVPLTRQDVHRIVLPDGTPVEWVLATAKATESGDAVEVVAAHPLMREVQMLAVYRARILLSIFVAVLASTVLGYLVISRGLRPVRHIAERAAEISPANLSIRLSEQDAPPELRLMTRSFNAMLDRLADGYERLSQFSADLAHEIRTPVGALIGTTQVTLGQTRNVDEYQAVLESNLEELNRLKTIAENILFLAHAEHAALVIERSDIALGDELNKIAEYFEGPADERGLTFNVKAAGVAWVNPVLCRRAVNNLVVNAVRYARANSVVRMFGEQDARGAAIVVENDGEAIPSDQLARLFDRFYRGDVARSRFTESNGLGLSIVRAIMTLHGGTAEVSCPKSGVVRFELRFPAAQVA</sequence>
<dbReference type="SUPFAM" id="SSF47384">
    <property type="entry name" value="Homodimeric domain of signal transducing histidine kinase"/>
    <property type="match status" value="1"/>
</dbReference>
<evidence type="ECO:0000256" key="13">
    <source>
        <dbReference type="ARBA" id="ARBA00023136"/>
    </source>
</evidence>
<keyword evidence="6 14" id="KW-0808">Transferase</keyword>
<dbReference type="Gene3D" id="6.10.340.10">
    <property type="match status" value="1"/>
</dbReference>
<dbReference type="SMART" id="SM00387">
    <property type="entry name" value="HATPase_c"/>
    <property type="match status" value="1"/>
</dbReference>
<keyword evidence="18" id="KW-1185">Reference proteome</keyword>
<dbReference type="PROSITE" id="PS50109">
    <property type="entry name" value="HIS_KIN"/>
    <property type="match status" value="1"/>
</dbReference>
<reference evidence="17 18" key="1">
    <citation type="submission" date="2020-04" db="EMBL/GenBank/DDBJ databases">
        <authorList>
            <person name="De Canck E."/>
        </authorList>
    </citation>
    <scope>NUCLEOTIDE SEQUENCE [LARGE SCALE GENOMIC DNA]</scope>
    <source>
        <strain evidence="17 18">LMG 28138</strain>
    </source>
</reference>
<dbReference type="GO" id="GO:0000155">
    <property type="term" value="F:phosphorelay sensor kinase activity"/>
    <property type="evidence" value="ECO:0007669"/>
    <property type="project" value="InterPro"/>
</dbReference>
<evidence type="ECO:0000313" key="18">
    <source>
        <dbReference type="Proteomes" id="UP000494115"/>
    </source>
</evidence>
<dbReference type="PANTHER" id="PTHR45436">
    <property type="entry name" value="SENSOR HISTIDINE KINASE YKOH"/>
    <property type="match status" value="1"/>
</dbReference>
<comment type="subcellular location">
    <subcellularLocation>
        <location evidence="2 14">Cell inner membrane</location>
    </subcellularLocation>
</comment>
<feature type="transmembrane region" description="Helical" evidence="14">
    <location>
        <begin position="172"/>
        <end position="191"/>
    </location>
</feature>
<keyword evidence="4 14" id="KW-0997">Cell inner membrane</keyword>
<dbReference type="Gene3D" id="3.30.565.10">
    <property type="entry name" value="Histidine kinase-like ATPase, C-terminal domain"/>
    <property type="match status" value="1"/>
</dbReference>
<dbReference type="CDD" id="cd06225">
    <property type="entry name" value="HAMP"/>
    <property type="match status" value="1"/>
</dbReference>
<evidence type="ECO:0000256" key="6">
    <source>
        <dbReference type="ARBA" id="ARBA00022679"/>
    </source>
</evidence>
<dbReference type="Proteomes" id="UP000494115">
    <property type="component" value="Unassembled WGS sequence"/>
</dbReference>
<accession>A0A6S7DDG1</accession>
<dbReference type="CDD" id="cd00075">
    <property type="entry name" value="HATPase"/>
    <property type="match status" value="1"/>
</dbReference>
<dbReference type="PROSITE" id="PS50885">
    <property type="entry name" value="HAMP"/>
    <property type="match status" value="1"/>
</dbReference>
<dbReference type="InterPro" id="IPR006290">
    <property type="entry name" value="CztS_silS_copS"/>
</dbReference>
<dbReference type="Gene3D" id="1.10.287.130">
    <property type="match status" value="1"/>
</dbReference>
<keyword evidence="5" id="KW-0597">Phosphoprotein</keyword>
<keyword evidence="13 14" id="KW-0472">Membrane</keyword>
<dbReference type="EC" id="2.7.13.3" evidence="14"/>
<dbReference type="SMART" id="SM00388">
    <property type="entry name" value="HisKA"/>
    <property type="match status" value="1"/>
</dbReference>
<evidence type="ECO:0000256" key="3">
    <source>
        <dbReference type="ARBA" id="ARBA00022475"/>
    </source>
</evidence>
<dbReference type="PRINTS" id="PR00344">
    <property type="entry name" value="BCTRLSENSOR"/>
</dbReference>
<keyword evidence="9 14" id="KW-0418">Kinase</keyword>
<dbReference type="InterPro" id="IPR003594">
    <property type="entry name" value="HATPase_dom"/>
</dbReference>
<dbReference type="RefSeq" id="WP_175107762.1">
    <property type="nucleotide sequence ID" value="NZ_CADIKM010000048.1"/>
</dbReference>
<comment type="function">
    <text evidence="14">Member of a two-component regulatory system.</text>
</comment>
<keyword evidence="7 14" id="KW-0812">Transmembrane</keyword>
<dbReference type="EMBL" id="CADIKM010000048">
    <property type="protein sequence ID" value="CAB3802352.1"/>
    <property type="molecule type" value="Genomic_DNA"/>
</dbReference>
<evidence type="ECO:0000256" key="8">
    <source>
        <dbReference type="ARBA" id="ARBA00022741"/>
    </source>
</evidence>
<dbReference type="PANTHER" id="PTHR45436:SF3">
    <property type="entry name" value="SENSOR HISTIDINE KINASE HPRS"/>
    <property type="match status" value="1"/>
</dbReference>
<dbReference type="GO" id="GO:0005524">
    <property type="term" value="F:ATP binding"/>
    <property type="evidence" value="ECO:0007669"/>
    <property type="project" value="UniProtKB-KW"/>
</dbReference>
<evidence type="ECO:0000256" key="14">
    <source>
        <dbReference type="RuleBase" id="RU364088"/>
    </source>
</evidence>
<dbReference type="NCBIfam" id="TIGR01386">
    <property type="entry name" value="cztS_silS_copS"/>
    <property type="match status" value="1"/>
</dbReference>
<organism evidence="17 18">
    <name type="scientific">Pararobbsia alpina</name>
    <dbReference type="NCBI Taxonomy" id="621374"/>
    <lineage>
        <taxon>Bacteria</taxon>
        <taxon>Pseudomonadati</taxon>
        <taxon>Pseudomonadota</taxon>
        <taxon>Betaproteobacteria</taxon>
        <taxon>Burkholderiales</taxon>
        <taxon>Burkholderiaceae</taxon>
        <taxon>Pararobbsia</taxon>
    </lineage>
</organism>
<feature type="domain" description="Histidine kinase" evidence="15">
    <location>
        <begin position="253"/>
        <end position="467"/>
    </location>
</feature>
<evidence type="ECO:0000256" key="12">
    <source>
        <dbReference type="ARBA" id="ARBA00023012"/>
    </source>
</evidence>
<comment type="catalytic activity">
    <reaction evidence="1 14">
        <text>ATP + protein L-histidine = ADP + protein N-phospho-L-histidine.</text>
        <dbReference type="EC" id="2.7.13.3"/>
    </reaction>
</comment>
<dbReference type="SUPFAM" id="SSF158472">
    <property type="entry name" value="HAMP domain-like"/>
    <property type="match status" value="1"/>
</dbReference>
<dbReference type="InterPro" id="IPR003660">
    <property type="entry name" value="HAMP_dom"/>
</dbReference>
<proteinExistence type="predicted"/>
<protein>
    <recommendedName>
        <fullName evidence="14">Sensor protein</fullName>
        <ecNumber evidence="14">2.7.13.3</ecNumber>
    </recommendedName>
</protein>
<evidence type="ECO:0000313" key="17">
    <source>
        <dbReference type="EMBL" id="CAB3802352.1"/>
    </source>
</evidence>
<dbReference type="Pfam" id="PF00512">
    <property type="entry name" value="HisKA"/>
    <property type="match status" value="1"/>
</dbReference>
<name>A0A6S7DDG1_9BURK</name>
<feature type="transmembrane region" description="Helical" evidence="14">
    <location>
        <begin position="15"/>
        <end position="33"/>
    </location>
</feature>